<reference evidence="1 2" key="1">
    <citation type="submission" date="2019-03" db="EMBL/GenBank/DDBJ databases">
        <title>Genomic Encyclopedia of Type Strains, Phase IV (KMG-IV): sequencing the most valuable type-strain genomes for metagenomic binning, comparative biology and taxonomic classification.</title>
        <authorList>
            <person name="Goeker M."/>
        </authorList>
    </citation>
    <scope>NUCLEOTIDE SEQUENCE [LARGE SCALE GENOMIC DNA]</scope>
    <source>
        <strain evidence="1 2">DSM 29489</strain>
    </source>
</reference>
<organism evidence="1 2">
    <name type="scientific">Muricomes intestini</name>
    <dbReference type="NCBI Taxonomy" id="1796634"/>
    <lineage>
        <taxon>Bacteria</taxon>
        <taxon>Bacillati</taxon>
        <taxon>Bacillota</taxon>
        <taxon>Clostridia</taxon>
        <taxon>Lachnospirales</taxon>
        <taxon>Lachnospiraceae</taxon>
        <taxon>Muricomes</taxon>
    </lineage>
</organism>
<protein>
    <submittedName>
        <fullName evidence="1">Uncharacterized protein</fullName>
    </submittedName>
</protein>
<sequence length="42" mass="4959">MFTNDPQRARSLRGICGYFYSALSRSEMKQRRIELGLLNSYE</sequence>
<dbReference type="EMBL" id="SLZZ01000003">
    <property type="protein sequence ID" value="TCS81658.1"/>
    <property type="molecule type" value="Genomic_DNA"/>
</dbReference>
<evidence type="ECO:0000313" key="2">
    <source>
        <dbReference type="Proteomes" id="UP000295726"/>
    </source>
</evidence>
<dbReference type="AlphaFoldDB" id="A0A4R3KEK7"/>
<accession>A0A4R3KEK7</accession>
<keyword evidence="2" id="KW-1185">Reference proteome</keyword>
<gene>
    <name evidence="1" type="ORF">EDD59_10374</name>
</gene>
<name>A0A4R3KEK7_9FIRM</name>
<evidence type="ECO:0000313" key="1">
    <source>
        <dbReference type="EMBL" id="TCS81658.1"/>
    </source>
</evidence>
<proteinExistence type="predicted"/>
<dbReference type="Proteomes" id="UP000295726">
    <property type="component" value="Unassembled WGS sequence"/>
</dbReference>
<comment type="caution">
    <text evidence="1">The sequence shown here is derived from an EMBL/GenBank/DDBJ whole genome shotgun (WGS) entry which is preliminary data.</text>
</comment>